<dbReference type="AlphaFoldDB" id="A0A9D4C322"/>
<evidence type="ECO:0000259" key="5">
    <source>
        <dbReference type="PROSITE" id="PS50923"/>
    </source>
</evidence>
<keyword evidence="2" id="KW-0677">Repeat</keyword>
<evidence type="ECO:0000313" key="7">
    <source>
        <dbReference type="Proteomes" id="UP000828390"/>
    </source>
</evidence>
<keyword evidence="4" id="KW-0768">Sushi</keyword>
<dbReference type="CDD" id="cd00033">
    <property type="entry name" value="CCP"/>
    <property type="match status" value="1"/>
</dbReference>
<proteinExistence type="predicted"/>
<dbReference type="InterPro" id="IPR035976">
    <property type="entry name" value="Sushi/SCR/CCP_sf"/>
</dbReference>
<reference evidence="6" key="1">
    <citation type="journal article" date="2019" name="bioRxiv">
        <title>The Genome of the Zebra Mussel, Dreissena polymorpha: A Resource for Invasive Species Research.</title>
        <authorList>
            <person name="McCartney M.A."/>
            <person name="Auch B."/>
            <person name="Kono T."/>
            <person name="Mallez S."/>
            <person name="Zhang Y."/>
            <person name="Obille A."/>
            <person name="Becker A."/>
            <person name="Abrahante J.E."/>
            <person name="Garbe J."/>
            <person name="Badalamenti J.P."/>
            <person name="Herman A."/>
            <person name="Mangelson H."/>
            <person name="Liachko I."/>
            <person name="Sullivan S."/>
            <person name="Sone E.D."/>
            <person name="Koren S."/>
            <person name="Silverstein K.A.T."/>
            <person name="Beckman K.B."/>
            <person name="Gohl D.M."/>
        </authorList>
    </citation>
    <scope>NUCLEOTIDE SEQUENCE</scope>
    <source>
        <strain evidence="6">Duluth1</strain>
        <tissue evidence="6">Whole animal</tissue>
    </source>
</reference>
<comment type="caution">
    <text evidence="6">The sequence shown here is derived from an EMBL/GenBank/DDBJ whole genome shotgun (WGS) entry which is preliminary data.</text>
</comment>
<comment type="caution">
    <text evidence="4">Lacks conserved residue(s) required for the propagation of feature annotation.</text>
</comment>
<reference evidence="6" key="2">
    <citation type="submission" date="2020-11" db="EMBL/GenBank/DDBJ databases">
        <authorList>
            <person name="McCartney M.A."/>
            <person name="Auch B."/>
            <person name="Kono T."/>
            <person name="Mallez S."/>
            <person name="Becker A."/>
            <person name="Gohl D.M."/>
            <person name="Silverstein K.A.T."/>
            <person name="Koren S."/>
            <person name="Bechman K.B."/>
            <person name="Herman A."/>
            <person name="Abrahante J.E."/>
            <person name="Garbe J."/>
        </authorList>
    </citation>
    <scope>NUCLEOTIDE SEQUENCE</scope>
    <source>
        <strain evidence="6">Duluth1</strain>
        <tissue evidence="6">Whole animal</tissue>
    </source>
</reference>
<evidence type="ECO:0000256" key="1">
    <source>
        <dbReference type="ARBA" id="ARBA00022729"/>
    </source>
</evidence>
<dbReference type="PANTHER" id="PTHR45656">
    <property type="entry name" value="PROTEIN CBR-CLEC-78"/>
    <property type="match status" value="1"/>
</dbReference>
<keyword evidence="7" id="KW-1185">Reference proteome</keyword>
<evidence type="ECO:0000313" key="6">
    <source>
        <dbReference type="EMBL" id="KAH3716251.1"/>
    </source>
</evidence>
<keyword evidence="1" id="KW-0732">Signal</keyword>
<dbReference type="PROSITE" id="PS50923">
    <property type="entry name" value="SUSHI"/>
    <property type="match status" value="1"/>
</dbReference>
<dbReference type="PANTHER" id="PTHR45656:SF4">
    <property type="entry name" value="PROTEIN CBR-CLEC-78"/>
    <property type="match status" value="1"/>
</dbReference>
<feature type="domain" description="Sushi" evidence="5">
    <location>
        <begin position="10"/>
        <end position="68"/>
    </location>
</feature>
<dbReference type="Pfam" id="PF00084">
    <property type="entry name" value="Sushi"/>
    <property type="match status" value="1"/>
</dbReference>
<keyword evidence="3 4" id="KW-1015">Disulfide bond</keyword>
<feature type="disulfide bond" evidence="4">
    <location>
        <begin position="39"/>
        <end position="66"/>
    </location>
</feature>
<name>A0A9D4C322_DREPO</name>
<protein>
    <recommendedName>
        <fullName evidence="5">Sushi domain-containing protein</fullName>
    </recommendedName>
</protein>
<dbReference type="Gene3D" id="2.10.70.10">
    <property type="entry name" value="Complement Module, domain 1"/>
    <property type="match status" value="1"/>
</dbReference>
<dbReference type="InterPro" id="IPR051277">
    <property type="entry name" value="SEZ6_CSMD_C4BPB_Regulators"/>
</dbReference>
<evidence type="ECO:0000256" key="2">
    <source>
        <dbReference type="ARBA" id="ARBA00022737"/>
    </source>
</evidence>
<accession>A0A9D4C322</accession>
<gene>
    <name evidence="6" type="ORF">DPMN_058970</name>
</gene>
<dbReference type="SUPFAM" id="SSF57535">
    <property type="entry name" value="Complement control module/SCR domain"/>
    <property type="match status" value="1"/>
</dbReference>
<dbReference type="Proteomes" id="UP000828390">
    <property type="component" value="Unassembled WGS sequence"/>
</dbReference>
<organism evidence="6 7">
    <name type="scientific">Dreissena polymorpha</name>
    <name type="common">Zebra mussel</name>
    <name type="synonym">Mytilus polymorpha</name>
    <dbReference type="NCBI Taxonomy" id="45954"/>
    <lineage>
        <taxon>Eukaryota</taxon>
        <taxon>Metazoa</taxon>
        <taxon>Spiralia</taxon>
        <taxon>Lophotrochozoa</taxon>
        <taxon>Mollusca</taxon>
        <taxon>Bivalvia</taxon>
        <taxon>Autobranchia</taxon>
        <taxon>Heteroconchia</taxon>
        <taxon>Euheterodonta</taxon>
        <taxon>Imparidentia</taxon>
        <taxon>Neoheterodontei</taxon>
        <taxon>Myida</taxon>
        <taxon>Dreissenoidea</taxon>
        <taxon>Dreissenidae</taxon>
        <taxon>Dreissena</taxon>
    </lineage>
</organism>
<dbReference type="EMBL" id="JAIWYP010000013">
    <property type="protein sequence ID" value="KAH3716251.1"/>
    <property type="molecule type" value="Genomic_DNA"/>
</dbReference>
<evidence type="ECO:0000256" key="3">
    <source>
        <dbReference type="ARBA" id="ARBA00023157"/>
    </source>
</evidence>
<evidence type="ECO:0000256" key="4">
    <source>
        <dbReference type="PROSITE-ProRule" id="PRU00302"/>
    </source>
</evidence>
<dbReference type="InterPro" id="IPR000436">
    <property type="entry name" value="Sushi_SCR_CCP_dom"/>
</dbReference>
<dbReference type="SMART" id="SM00032">
    <property type="entry name" value="CCP"/>
    <property type="match status" value="1"/>
</dbReference>
<sequence length="77" mass="8196">MQCFKHFYRSDCGTLSAPKNGEVDLSQGTKYGAKASFACQTGYTLVGLPSPTCTSAGTWSSAAPVCQIGMYHLPDVR</sequence>